<feature type="transmembrane region" description="Helical" evidence="8">
    <location>
        <begin position="45"/>
        <end position="65"/>
    </location>
</feature>
<reference evidence="10 11" key="1">
    <citation type="journal article" date="2007" name="Science">
        <title>Sea anemone genome reveals ancestral eumetazoan gene repertoire and genomic organization.</title>
        <authorList>
            <person name="Putnam N.H."/>
            <person name="Srivastava M."/>
            <person name="Hellsten U."/>
            <person name="Dirks B."/>
            <person name="Chapman J."/>
            <person name="Salamov A."/>
            <person name="Terry A."/>
            <person name="Shapiro H."/>
            <person name="Lindquist E."/>
            <person name="Kapitonov V.V."/>
            <person name="Jurka J."/>
            <person name="Genikhovich G."/>
            <person name="Grigoriev I.V."/>
            <person name="Lucas S.M."/>
            <person name="Steele R.E."/>
            <person name="Finnerty J.R."/>
            <person name="Technau U."/>
            <person name="Martindale M.Q."/>
            <person name="Rokhsar D.S."/>
        </authorList>
    </citation>
    <scope>NUCLEOTIDE SEQUENCE [LARGE SCALE GENOMIC DNA]</scope>
    <source>
        <strain evidence="11">CH2 X CH6</strain>
    </source>
</reference>
<dbReference type="Proteomes" id="UP000001593">
    <property type="component" value="Unassembled WGS sequence"/>
</dbReference>
<dbReference type="Pfam" id="PF07885">
    <property type="entry name" value="Ion_trans_2"/>
    <property type="match status" value="1"/>
</dbReference>
<proteinExistence type="predicted"/>
<dbReference type="GO" id="GO:0005249">
    <property type="term" value="F:voltage-gated potassium channel activity"/>
    <property type="evidence" value="ECO:0007669"/>
    <property type="project" value="InterPro"/>
</dbReference>
<evidence type="ECO:0000256" key="1">
    <source>
        <dbReference type="ARBA" id="ARBA00004141"/>
    </source>
</evidence>
<keyword evidence="5" id="KW-0406">Ion transport</keyword>
<gene>
    <name evidence="10" type="ORF">NEMVEDRAFT_v1g225125</name>
</gene>
<name>A7TC83_NEMVE</name>
<dbReference type="EMBL" id="DS476087">
    <property type="protein sequence ID" value="EDO26354.1"/>
    <property type="molecule type" value="Genomic_DNA"/>
</dbReference>
<evidence type="ECO:0000256" key="2">
    <source>
        <dbReference type="ARBA" id="ARBA00022448"/>
    </source>
</evidence>
<dbReference type="PhylomeDB" id="A7TC83"/>
<evidence type="ECO:0000256" key="5">
    <source>
        <dbReference type="ARBA" id="ARBA00023065"/>
    </source>
</evidence>
<dbReference type="Gene3D" id="1.10.287.70">
    <property type="match status" value="1"/>
</dbReference>
<dbReference type="PRINTS" id="PR00169">
    <property type="entry name" value="KCHANNEL"/>
</dbReference>
<accession>A7TC83</accession>
<evidence type="ECO:0000256" key="8">
    <source>
        <dbReference type="SAM" id="Phobius"/>
    </source>
</evidence>
<evidence type="ECO:0000313" key="11">
    <source>
        <dbReference type="Proteomes" id="UP000001593"/>
    </source>
</evidence>
<comment type="subcellular location">
    <subcellularLocation>
        <location evidence="1">Membrane</location>
        <topology evidence="1">Multi-pass membrane protein</topology>
    </subcellularLocation>
</comment>
<dbReference type="STRING" id="45351.A7TC83"/>
<keyword evidence="6 8" id="KW-0472">Membrane</keyword>
<evidence type="ECO:0000256" key="7">
    <source>
        <dbReference type="ARBA" id="ARBA00023303"/>
    </source>
</evidence>
<feature type="domain" description="Potassium channel" evidence="9">
    <location>
        <begin position="16"/>
        <end position="69"/>
    </location>
</feature>
<dbReference type="AlphaFoldDB" id="A7TC83"/>
<dbReference type="InterPro" id="IPR028325">
    <property type="entry name" value="VG_K_chnl"/>
</dbReference>
<evidence type="ECO:0000256" key="3">
    <source>
        <dbReference type="ARBA" id="ARBA00022692"/>
    </source>
</evidence>
<evidence type="ECO:0000256" key="4">
    <source>
        <dbReference type="ARBA" id="ARBA00022989"/>
    </source>
</evidence>
<dbReference type="GO" id="GO:0008076">
    <property type="term" value="C:voltage-gated potassium channel complex"/>
    <property type="evidence" value="ECO:0007669"/>
    <property type="project" value="InterPro"/>
</dbReference>
<keyword evidence="2" id="KW-0813">Transport</keyword>
<dbReference type="SUPFAM" id="SSF81324">
    <property type="entry name" value="Voltage-gated potassium channels"/>
    <property type="match status" value="1"/>
</dbReference>
<dbReference type="PANTHER" id="PTHR11537:SF252">
    <property type="entry name" value="POTASSIUM VOLTAGE-GATED CHANNEL PROTEIN SHAW"/>
    <property type="match status" value="1"/>
</dbReference>
<evidence type="ECO:0000259" key="9">
    <source>
        <dbReference type="Pfam" id="PF07885"/>
    </source>
</evidence>
<organism evidence="10 11">
    <name type="scientific">Nematostella vectensis</name>
    <name type="common">Starlet sea anemone</name>
    <dbReference type="NCBI Taxonomy" id="45351"/>
    <lineage>
        <taxon>Eukaryota</taxon>
        <taxon>Metazoa</taxon>
        <taxon>Cnidaria</taxon>
        <taxon>Anthozoa</taxon>
        <taxon>Hexacorallia</taxon>
        <taxon>Actiniaria</taxon>
        <taxon>Edwardsiidae</taxon>
        <taxon>Nematostella</taxon>
    </lineage>
</organism>
<sequence>DHGSNTEEFPDFFPLGVFEGFWWAAVTMTTVGYGDKVPRSVPSRLFAVVWINAGLVIIAMFMGIVTSSLSSNMIGNASHLYGMVGIEFREFEVQVTYFFRLNKKEMKKPTTETGPIY</sequence>
<dbReference type="PANTHER" id="PTHR11537">
    <property type="entry name" value="VOLTAGE-GATED POTASSIUM CHANNEL"/>
    <property type="match status" value="1"/>
</dbReference>
<keyword evidence="3 8" id="KW-0812">Transmembrane</keyword>
<evidence type="ECO:0000256" key="6">
    <source>
        <dbReference type="ARBA" id="ARBA00023136"/>
    </source>
</evidence>
<protein>
    <recommendedName>
        <fullName evidence="9">Potassium channel domain-containing protein</fullName>
    </recommendedName>
</protein>
<dbReference type="InterPro" id="IPR013099">
    <property type="entry name" value="K_chnl_dom"/>
</dbReference>
<dbReference type="InParanoid" id="A7TC83"/>
<feature type="transmembrane region" description="Helical" evidence="8">
    <location>
        <begin position="12"/>
        <end position="33"/>
    </location>
</feature>
<evidence type="ECO:0000313" key="10">
    <source>
        <dbReference type="EMBL" id="EDO26354.1"/>
    </source>
</evidence>
<dbReference type="HOGENOM" id="CLU_2090838_0_0_1"/>
<keyword evidence="7" id="KW-0407">Ion channel</keyword>
<keyword evidence="4 8" id="KW-1133">Transmembrane helix</keyword>
<feature type="non-terminal residue" evidence="10">
    <location>
        <position position="1"/>
    </location>
</feature>
<keyword evidence="11" id="KW-1185">Reference proteome</keyword>